<gene>
    <name evidence="2" type="ORF">EJ08DRAFT_698806</name>
</gene>
<feature type="compositionally biased region" description="Low complexity" evidence="1">
    <location>
        <begin position="24"/>
        <end position="43"/>
    </location>
</feature>
<evidence type="ECO:0000256" key="1">
    <source>
        <dbReference type="SAM" id="MobiDB-lite"/>
    </source>
</evidence>
<feature type="region of interest" description="Disordered" evidence="1">
    <location>
        <begin position="1"/>
        <end position="256"/>
    </location>
</feature>
<feature type="compositionally biased region" description="Basic and acidic residues" evidence="1">
    <location>
        <begin position="551"/>
        <end position="582"/>
    </location>
</feature>
<protein>
    <submittedName>
        <fullName evidence="2">Uncharacterized protein</fullName>
    </submittedName>
</protein>
<dbReference type="PANTHER" id="PTHR33472:SF28">
    <property type="entry name" value="BROMO AND FHA DOMAIN-CONTAINING PROTEIN DDB_G0267958"/>
    <property type="match status" value="1"/>
</dbReference>
<feature type="compositionally biased region" description="Low complexity" evidence="1">
    <location>
        <begin position="90"/>
        <end position="103"/>
    </location>
</feature>
<dbReference type="EMBL" id="MU007051">
    <property type="protein sequence ID" value="KAF2429012.1"/>
    <property type="molecule type" value="Genomic_DNA"/>
</dbReference>
<proteinExistence type="predicted"/>
<feature type="compositionally biased region" description="Pro residues" evidence="1">
    <location>
        <begin position="121"/>
        <end position="133"/>
    </location>
</feature>
<feature type="compositionally biased region" description="Pro residues" evidence="1">
    <location>
        <begin position="140"/>
        <end position="152"/>
    </location>
</feature>
<dbReference type="Proteomes" id="UP000800235">
    <property type="component" value="Unassembled WGS sequence"/>
</dbReference>
<evidence type="ECO:0000313" key="2">
    <source>
        <dbReference type="EMBL" id="KAF2429012.1"/>
    </source>
</evidence>
<feature type="region of interest" description="Disordered" evidence="1">
    <location>
        <begin position="461"/>
        <end position="586"/>
    </location>
</feature>
<name>A0A9P4NNZ9_9PEZI</name>
<dbReference type="AlphaFoldDB" id="A0A9P4NNZ9"/>
<reference evidence="2" key="1">
    <citation type="journal article" date="2020" name="Stud. Mycol.">
        <title>101 Dothideomycetes genomes: a test case for predicting lifestyles and emergence of pathogens.</title>
        <authorList>
            <person name="Haridas S."/>
            <person name="Albert R."/>
            <person name="Binder M."/>
            <person name="Bloem J."/>
            <person name="Labutti K."/>
            <person name="Salamov A."/>
            <person name="Andreopoulos B."/>
            <person name="Baker S."/>
            <person name="Barry K."/>
            <person name="Bills G."/>
            <person name="Bluhm B."/>
            <person name="Cannon C."/>
            <person name="Castanera R."/>
            <person name="Culley D."/>
            <person name="Daum C."/>
            <person name="Ezra D."/>
            <person name="Gonzalez J."/>
            <person name="Henrissat B."/>
            <person name="Kuo A."/>
            <person name="Liang C."/>
            <person name="Lipzen A."/>
            <person name="Lutzoni F."/>
            <person name="Magnuson J."/>
            <person name="Mondo S."/>
            <person name="Nolan M."/>
            <person name="Ohm R."/>
            <person name="Pangilinan J."/>
            <person name="Park H.-J."/>
            <person name="Ramirez L."/>
            <person name="Alfaro M."/>
            <person name="Sun H."/>
            <person name="Tritt A."/>
            <person name="Yoshinaga Y."/>
            <person name="Zwiers L.-H."/>
            <person name="Turgeon B."/>
            <person name="Goodwin S."/>
            <person name="Spatafora J."/>
            <person name="Crous P."/>
            <person name="Grigoriev I."/>
        </authorList>
    </citation>
    <scope>NUCLEOTIDE SEQUENCE</scope>
    <source>
        <strain evidence="2">CBS 130266</strain>
    </source>
</reference>
<feature type="compositionally biased region" description="Pro residues" evidence="1">
    <location>
        <begin position="179"/>
        <end position="224"/>
    </location>
</feature>
<feature type="compositionally biased region" description="Pro residues" evidence="1">
    <location>
        <begin position="1"/>
        <end position="23"/>
    </location>
</feature>
<feature type="compositionally biased region" description="Pro residues" evidence="1">
    <location>
        <begin position="159"/>
        <end position="172"/>
    </location>
</feature>
<keyword evidence="3" id="KW-1185">Reference proteome</keyword>
<dbReference type="OrthoDB" id="5431222at2759"/>
<comment type="caution">
    <text evidence="2">The sequence shown here is derived from an EMBL/GenBank/DDBJ whole genome shotgun (WGS) entry which is preliminary data.</text>
</comment>
<sequence length="638" mass="69359">MSHLPPPPPNAAPYAPHAPPPLHSAPQYAPAYPPYQGHGQYQQPHPPTGGGIGALPSYGQHHSSPPRAAPIGAPKSRMQVTRYPPPPGRPQHQAPQQYPGAYQQPPPVYPPPNGWGQQQPYVPPPTSYPPPPHAQYSNAAPPPQYPPPPQQPPFGGHPQQPPPHVAPAPPPHAAYQQAYPPPPVPTNPPPWGAPQHPVPPPQQAWGASPPPVPHPMHVAPPTPAPTAASAVAPYQPPIYEPPPSPQPKDMKDPTFYDGWDNDDYEWGGALWPKASEVIDERFSLGQYIWHPPEAVSTAISLEQDEPLAIIPRPKIGEPPAKREFSVSKYFKEVIGSEGDEFVFNFQRIRYMGEWEDSKNDPIFIFYPENTPVEPISLQTLLPHVLEQDRAGKKATPEEDVMGSLEKALASYIPNPDTTAGAQADGPSKQEALLASLGVSGVPKPVYSTPFPAYAPVTEDPLFHRDHPAPHRTMSASSMSTYRPPPPPAPGPPPAPSPYHHSPSTHRPPPPRQEWNDPWKAMEELTSTHAPGSARRAATPAGSDFGDATMNDSRRSSSEKTMKDENGDATDTKKRKADEPDMLHRKRSKARIASLALISPFVPYVPRVGNFYARASTFQHVYPKTSSHVTATVAVLSSV</sequence>
<dbReference type="PANTHER" id="PTHR33472">
    <property type="entry name" value="OS01G0106600 PROTEIN"/>
    <property type="match status" value="1"/>
</dbReference>
<evidence type="ECO:0000313" key="3">
    <source>
        <dbReference type="Proteomes" id="UP000800235"/>
    </source>
</evidence>
<feature type="compositionally biased region" description="Pro residues" evidence="1">
    <location>
        <begin position="234"/>
        <end position="246"/>
    </location>
</feature>
<organism evidence="2 3">
    <name type="scientific">Tothia fuscella</name>
    <dbReference type="NCBI Taxonomy" id="1048955"/>
    <lineage>
        <taxon>Eukaryota</taxon>
        <taxon>Fungi</taxon>
        <taxon>Dikarya</taxon>
        <taxon>Ascomycota</taxon>
        <taxon>Pezizomycotina</taxon>
        <taxon>Dothideomycetes</taxon>
        <taxon>Pleosporomycetidae</taxon>
        <taxon>Venturiales</taxon>
        <taxon>Cylindrosympodiaceae</taxon>
        <taxon>Tothia</taxon>
    </lineage>
</organism>
<feature type="compositionally biased region" description="Pro residues" evidence="1">
    <location>
        <begin position="482"/>
        <end position="496"/>
    </location>
</feature>
<feature type="compositionally biased region" description="Pro residues" evidence="1">
    <location>
        <begin position="104"/>
        <end position="113"/>
    </location>
</feature>
<feature type="compositionally biased region" description="Basic and acidic residues" evidence="1">
    <location>
        <begin position="513"/>
        <end position="522"/>
    </location>
</feature>
<accession>A0A9P4NNZ9</accession>